<evidence type="ECO:0000256" key="1">
    <source>
        <dbReference type="ARBA" id="ARBA00004123"/>
    </source>
</evidence>
<dbReference type="InterPro" id="IPR055217">
    <property type="entry name" value="TPR_EMC2"/>
</dbReference>
<dbReference type="Pfam" id="PF22890">
    <property type="entry name" value="TPR_EMC2"/>
    <property type="match status" value="1"/>
</dbReference>
<evidence type="ECO:0000256" key="10">
    <source>
        <dbReference type="ARBA" id="ARBA00023306"/>
    </source>
</evidence>
<evidence type="ECO:0000313" key="15">
    <source>
        <dbReference type="Proteomes" id="UP000322234"/>
    </source>
</evidence>
<evidence type="ECO:0000256" key="7">
    <source>
        <dbReference type="ARBA" id="ARBA00022776"/>
    </source>
</evidence>
<name>A0A6B0RZA7_9CETA</name>
<dbReference type="InterPro" id="IPR003511">
    <property type="entry name" value="HORMA_dom"/>
</dbReference>
<evidence type="ECO:0000256" key="6">
    <source>
        <dbReference type="ARBA" id="ARBA00022737"/>
    </source>
</evidence>
<keyword evidence="9" id="KW-0539">Nucleus</keyword>
<evidence type="ECO:0000259" key="13">
    <source>
        <dbReference type="PROSITE" id="PS50815"/>
    </source>
</evidence>
<dbReference type="Pfam" id="PF02301">
    <property type="entry name" value="HORMA"/>
    <property type="match status" value="1"/>
</dbReference>
<sequence>MVWALRLRKGHDGRGLDALCACAKGATASCVVRFETSGGELLRKPLASLSAGWKRVPSSVGLAMALQLSREQGITLRGSAEIVAEFFSFGINSILYQRGIYPSETFTRVQKYGLTLLVTTDPELIKYLNKVVDQLKEWLYKCSVQKLVVVISNIESGEVLERWQFDIECDKTAKDDSAPREKSQKAIQDEIRSVIRQITATVTFLPLLEVSCSFDLLIYTDKDLVVPETWEESGPQFITNSEEVRLHSFTTTIHKINCSWHRMFSLIDSQEEGNIKIPKSFESDKLRFLKLDCKGKGDQNIPSNEMAARKRKIAIRKAQGKNVEAIRELNEYLEQFVGDQEAWHELAELYINEHDYAKAAFCLEELMMTNPYNHLYCQQYAEVKYTQGGLENLELSRKYFAQALKLNNRNMRALFGLYMSASHIASNPKASAKTKKDNMKYASWAASQINKAYQFAGRSKKETKYSLKAVEDMLETLQITQS</sequence>
<comment type="similarity">
    <text evidence="3 12">Belongs to the EMC2 family.</text>
</comment>
<feature type="domain" description="HORMA" evidence="13">
    <location>
        <begin position="77"/>
        <end position="260"/>
    </location>
</feature>
<dbReference type="GO" id="GO:1990728">
    <property type="term" value="C:mitotic spindle assembly checkpoint MAD1-MAD2 complex"/>
    <property type="evidence" value="ECO:0007669"/>
    <property type="project" value="UniProtKB-ARBA"/>
</dbReference>
<comment type="subcellular location">
    <subcellularLocation>
        <location evidence="12">Endoplasmic reticulum membrane</location>
        <topology evidence="12">Peripheral membrane protein</topology>
        <orientation evidence="12">Cytoplasmic side</orientation>
    </subcellularLocation>
    <subcellularLocation>
        <location evidence="1">Nucleus</location>
    </subcellularLocation>
</comment>
<dbReference type="GO" id="GO:0000776">
    <property type="term" value="C:kinetochore"/>
    <property type="evidence" value="ECO:0007669"/>
    <property type="project" value="UniProtKB-ARBA"/>
</dbReference>
<dbReference type="GO" id="GO:0005634">
    <property type="term" value="C:nucleus"/>
    <property type="evidence" value="ECO:0007669"/>
    <property type="project" value="UniProtKB-SubCell"/>
</dbReference>
<dbReference type="FunFam" id="3.30.900.10:FF:000002">
    <property type="entry name" value="Mitotic spindle assembly checkpoint protein MAD2A"/>
    <property type="match status" value="1"/>
</dbReference>
<dbReference type="PANTHER" id="PTHR12760">
    <property type="entry name" value="TETRATRICOPEPTIDE REPEAT PROTEIN"/>
    <property type="match status" value="1"/>
</dbReference>
<keyword evidence="15" id="KW-1185">Reference proteome</keyword>
<dbReference type="GO" id="GO:0072546">
    <property type="term" value="C:EMC complex"/>
    <property type="evidence" value="ECO:0007669"/>
    <property type="project" value="UniProtKB-UniRule"/>
</dbReference>
<feature type="repeat" description="TPR" evidence="11">
    <location>
        <begin position="340"/>
        <end position="373"/>
    </location>
</feature>
<protein>
    <recommendedName>
        <fullName evidence="4 12">ER membrane protein complex subunit 2</fullName>
    </recommendedName>
</protein>
<dbReference type="Gene3D" id="3.30.900.10">
    <property type="entry name" value="HORMA domain"/>
    <property type="match status" value="1"/>
</dbReference>
<dbReference type="Proteomes" id="UP000322234">
    <property type="component" value="Unassembled WGS sequence"/>
</dbReference>
<evidence type="ECO:0000256" key="2">
    <source>
        <dbReference type="ARBA" id="ARBA00010348"/>
    </source>
</evidence>
<keyword evidence="12" id="KW-0472">Membrane</keyword>
<dbReference type="GO" id="GO:1901991">
    <property type="term" value="P:negative regulation of mitotic cell cycle phase transition"/>
    <property type="evidence" value="ECO:0007669"/>
    <property type="project" value="UniProtKB-ARBA"/>
</dbReference>
<keyword evidence="12" id="KW-0256">Endoplasmic reticulum</keyword>
<evidence type="ECO:0000256" key="3">
    <source>
        <dbReference type="ARBA" id="ARBA00010361"/>
    </source>
</evidence>
<dbReference type="SUPFAM" id="SSF48452">
    <property type="entry name" value="TPR-like"/>
    <property type="match status" value="1"/>
</dbReference>
<dbReference type="GO" id="GO:0051783">
    <property type="term" value="P:regulation of nuclear division"/>
    <property type="evidence" value="ECO:0007669"/>
    <property type="project" value="UniProtKB-ARBA"/>
</dbReference>
<accession>A0A6B0RZA7</accession>
<keyword evidence="10" id="KW-0131">Cell cycle</keyword>
<dbReference type="EMBL" id="VBQZ03000138">
    <property type="protein sequence ID" value="MXQ95518.1"/>
    <property type="molecule type" value="Genomic_DNA"/>
</dbReference>
<keyword evidence="6" id="KW-0677">Repeat</keyword>
<gene>
    <name evidence="14" type="ORF">E5288_WYG013362</name>
</gene>
<keyword evidence="5" id="KW-0132">Cell division</keyword>
<proteinExistence type="inferred from homology"/>
<comment type="function">
    <text evidence="12">Part of the endoplasmic reticulum membrane protein complex (EMC) that enables the energy-independent insertion into endoplasmic reticulum membranes of newly synthesized membrane proteins.</text>
</comment>
<organism evidence="14 15">
    <name type="scientific">Bos mutus</name>
    <name type="common">wild yak</name>
    <dbReference type="NCBI Taxonomy" id="72004"/>
    <lineage>
        <taxon>Eukaryota</taxon>
        <taxon>Metazoa</taxon>
        <taxon>Chordata</taxon>
        <taxon>Craniata</taxon>
        <taxon>Vertebrata</taxon>
        <taxon>Euteleostomi</taxon>
        <taxon>Mammalia</taxon>
        <taxon>Eutheria</taxon>
        <taxon>Laurasiatheria</taxon>
        <taxon>Artiodactyla</taxon>
        <taxon>Ruminantia</taxon>
        <taxon>Pecora</taxon>
        <taxon>Bovidae</taxon>
        <taxon>Bovinae</taxon>
        <taxon>Bos</taxon>
    </lineage>
</organism>
<dbReference type="GO" id="GO:0051301">
    <property type="term" value="P:cell division"/>
    <property type="evidence" value="ECO:0007669"/>
    <property type="project" value="UniProtKB-KW"/>
</dbReference>
<dbReference type="InterPro" id="IPR019734">
    <property type="entry name" value="TPR_rpt"/>
</dbReference>
<dbReference type="Gene3D" id="1.25.40.10">
    <property type="entry name" value="Tetratricopeptide repeat domain"/>
    <property type="match status" value="1"/>
</dbReference>
<evidence type="ECO:0000256" key="8">
    <source>
        <dbReference type="ARBA" id="ARBA00022803"/>
    </source>
</evidence>
<dbReference type="InterPro" id="IPR039856">
    <property type="entry name" value="EMC2-like"/>
</dbReference>
<evidence type="ECO:0000313" key="14">
    <source>
        <dbReference type="EMBL" id="MXQ95518.1"/>
    </source>
</evidence>
<dbReference type="PROSITE" id="PS50815">
    <property type="entry name" value="HORMA"/>
    <property type="match status" value="1"/>
</dbReference>
<evidence type="ECO:0000256" key="12">
    <source>
        <dbReference type="RuleBase" id="RU367091"/>
    </source>
</evidence>
<comment type="subunit">
    <text evidence="12">Component of the ER membrane protein complex (EMC).</text>
</comment>
<comment type="caution">
    <text evidence="14">The sequence shown here is derived from an EMBL/GenBank/DDBJ whole genome shotgun (WGS) entry which is preliminary data.</text>
</comment>
<dbReference type="AlphaFoldDB" id="A0A6B0RZA7"/>
<dbReference type="InterPro" id="IPR011990">
    <property type="entry name" value="TPR-like_helical_dom_sf"/>
</dbReference>
<evidence type="ECO:0000256" key="11">
    <source>
        <dbReference type="PROSITE-ProRule" id="PRU00339"/>
    </source>
</evidence>
<evidence type="ECO:0000256" key="9">
    <source>
        <dbReference type="ARBA" id="ARBA00023242"/>
    </source>
</evidence>
<comment type="similarity">
    <text evidence="2">Belongs to the MAD2 family.</text>
</comment>
<dbReference type="PROSITE" id="PS50005">
    <property type="entry name" value="TPR"/>
    <property type="match status" value="1"/>
</dbReference>
<evidence type="ECO:0000256" key="4">
    <source>
        <dbReference type="ARBA" id="ARBA00020823"/>
    </source>
</evidence>
<keyword evidence="8 11" id="KW-0802">TPR repeat</keyword>
<reference evidence="14" key="1">
    <citation type="submission" date="2019-10" db="EMBL/GenBank/DDBJ databases">
        <title>The sequence and de novo assembly of the wild yak genome.</title>
        <authorList>
            <person name="Liu Y."/>
        </authorList>
    </citation>
    <scope>NUCLEOTIDE SEQUENCE [LARGE SCALE GENOMIC DNA]</scope>
    <source>
        <strain evidence="14">WY2019</strain>
    </source>
</reference>
<keyword evidence="7" id="KW-0498">Mitosis</keyword>
<evidence type="ECO:0000256" key="5">
    <source>
        <dbReference type="ARBA" id="ARBA00022618"/>
    </source>
</evidence>
<dbReference type="SUPFAM" id="SSF56019">
    <property type="entry name" value="The spindle assembly checkpoint protein mad2"/>
    <property type="match status" value="1"/>
</dbReference>
<dbReference type="InterPro" id="IPR036570">
    <property type="entry name" value="HORMA_dom_sf"/>
</dbReference>